<dbReference type="InterPro" id="IPR001841">
    <property type="entry name" value="Znf_RING"/>
</dbReference>
<feature type="domain" description="RING-type" evidence="2">
    <location>
        <begin position="76"/>
        <end position="106"/>
    </location>
</feature>
<dbReference type="Gene3D" id="3.30.40.10">
    <property type="entry name" value="Zinc/RING finger domain, C3HC4 (zinc finger)"/>
    <property type="match status" value="1"/>
</dbReference>
<dbReference type="PROSITE" id="PS50089">
    <property type="entry name" value="ZF_RING_2"/>
    <property type="match status" value="1"/>
</dbReference>
<evidence type="ECO:0000313" key="3">
    <source>
        <dbReference type="EMBL" id="KAF5450105.1"/>
    </source>
</evidence>
<dbReference type="Proteomes" id="UP000619265">
    <property type="component" value="Unassembled WGS sequence"/>
</dbReference>
<keyword evidence="1" id="KW-0863">Zinc-finger</keyword>
<reference evidence="3" key="1">
    <citation type="submission" date="2015-10" db="EMBL/GenBank/DDBJ databases">
        <authorList>
            <person name="Martinez-Garcia P.J."/>
            <person name="Crepeau M.W."/>
            <person name="Puiu D."/>
            <person name="Gonzalez-Ibeas D."/>
            <person name="Whalen J."/>
            <person name="Stevens K."/>
            <person name="Paul R."/>
            <person name="Butterfield T."/>
            <person name="Britton M."/>
            <person name="Reagan R."/>
            <person name="Chakraborty S."/>
            <person name="Walawage S.L."/>
            <person name="Vasquez-Gross H.A."/>
            <person name="Cardeno C."/>
            <person name="Famula R."/>
            <person name="Pratt K."/>
            <person name="Kuruganti S."/>
            <person name="Aradhya M.K."/>
            <person name="Leslie C.A."/>
            <person name="Dandekar A.M."/>
            <person name="Salzberg S.L."/>
            <person name="Wegrzyn J.L."/>
            <person name="Langley C.H."/>
            <person name="Neale D.B."/>
        </authorList>
    </citation>
    <scope>NUCLEOTIDE SEQUENCE</scope>
    <source>
        <tissue evidence="3">Leaves</tissue>
    </source>
</reference>
<gene>
    <name evidence="3" type="ORF">F2P56_030481</name>
</gene>
<dbReference type="FunFam" id="3.30.40.10:FF:000417">
    <property type="entry name" value="E3 ubiquitin ligase BIG BROTHER-related"/>
    <property type="match status" value="1"/>
</dbReference>
<dbReference type="PANTHER" id="PTHR47530:SF4">
    <property type="entry name" value="E3 UBIQUITIN LIGASE BIG BROTHER-RELATED"/>
    <property type="match status" value="1"/>
</dbReference>
<proteinExistence type="predicted"/>
<reference evidence="3" key="2">
    <citation type="submission" date="2020-03" db="EMBL/GenBank/DDBJ databases">
        <title>Walnut 2.0.</title>
        <authorList>
            <person name="Marrano A."/>
            <person name="Britton M."/>
            <person name="Zimin A.V."/>
            <person name="Zaini P.A."/>
            <person name="Workman R."/>
            <person name="Puiu D."/>
            <person name="Bianco L."/>
            <person name="Allen B.J."/>
            <person name="Troggio M."/>
            <person name="Leslie C.A."/>
            <person name="Timp W."/>
            <person name="Dendekar A."/>
            <person name="Salzberg S.L."/>
            <person name="Neale D.B."/>
        </authorList>
    </citation>
    <scope>NUCLEOTIDE SEQUENCE</scope>
    <source>
        <tissue evidence="3">Leaves</tissue>
    </source>
</reference>
<comment type="caution">
    <text evidence="3">The sequence shown here is derived from an EMBL/GenBank/DDBJ whole genome shotgun (WGS) entry which is preliminary data.</text>
</comment>
<dbReference type="PANTHER" id="PTHR47530">
    <property type="entry name" value="E3 UBIQUITIN LIGASE BIG BROTHER-RELATED"/>
    <property type="match status" value="1"/>
</dbReference>
<dbReference type="SUPFAM" id="SSF57850">
    <property type="entry name" value="RING/U-box"/>
    <property type="match status" value="1"/>
</dbReference>
<dbReference type="Pfam" id="PF13639">
    <property type="entry name" value="zf-RING_2"/>
    <property type="match status" value="1"/>
</dbReference>
<dbReference type="EMBL" id="LIHL02000013">
    <property type="protein sequence ID" value="KAF5450105.1"/>
    <property type="molecule type" value="Genomic_DNA"/>
</dbReference>
<keyword evidence="1" id="KW-0862">Zinc</keyword>
<evidence type="ECO:0000259" key="2">
    <source>
        <dbReference type="PROSITE" id="PS50089"/>
    </source>
</evidence>
<dbReference type="AlphaFoldDB" id="A0A833UEU7"/>
<organism evidence="3 4">
    <name type="scientific">Juglans regia</name>
    <name type="common">English walnut</name>
    <dbReference type="NCBI Taxonomy" id="51240"/>
    <lineage>
        <taxon>Eukaryota</taxon>
        <taxon>Viridiplantae</taxon>
        <taxon>Streptophyta</taxon>
        <taxon>Embryophyta</taxon>
        <taxon>Tracheophyta</taxon>
        <taxon>Spermatophyta</taxon>
        <taxon>Magnoliopsida</taxon>
        <taxon>eudicotyledons</taxon>
        <taxon>Gunneridae</taxon>
        <taxon>Pentapetalae</taxon>
        <taxon>rosids</taxon>
        <taxon>fabids</taxon>
        <taxon>Fagales</taxon>
        <taxon>Juglandaceae</taxon>
        <taxon>Juglans</taxon>
    </lineage>
</organism>
<protein>
    <recommendedName>
        <fullName evidence="2">RING-type domain-containing protein</fullName>
    </recommendedName>
</protein>
<evidence type="ECO:0000313" key="4">
    <source>
        <dbReference type="Proteomes" id="UP000619265"/>
    </source>
</evidence>
<dbReference type="GO" id="GO:0008270">
    <property type="term" value="F:zinc ion binding"/>
    <property type="evidence" value="ECO:0007669"/>
    <property type="project" value="UniProtKB-KW"/>
</dbReference>
<keyword evidence="1" id="KW-0479">Metal-binding</keyword>
<evidence type="ECO:0000256" key="1">
    <source>
        <dbReference type="PROSITE-ProRule" id="PRU00175"/>
    </source>
</evidence>
<dbReference type="InterPro" id="IPR013083">
    <property type="entry name" value="Znf_RING/FYVE/PHD"/>
</dbReference>
<dbReference type="Gramene" id="Jr13_20190_p1">
    <property type="protein sequence ID" value="cds.Jr13_20190_p1"/>
    <property type="gene ID" value="Jr13_20190"/>
</dbReference>
<sequence length="123" mass="13841">MFACVLVKSALHQFVLPMLQDTWEEVDPDELSYEELIALSEVVGTESRGLSADTLASLPSVNYKSGSSQNGSNDSCVICRLDYEDGETLTVLSCKHSYHSECINNWLKINKVLPYSFYFVLYE</sequence>
<dbReference type="InterPro" id="IPR043312">
    <property type="entry name" value="AtBBR-like"/>
</dbReference>
<name>A0A833UEU7_JUGRE</name>
<accession>A0A833UEU7</accession>